<feature type="signal peptide" evidence="1">
    <location>
        <begin position="1"/>
        <end position="17"/>
    </location>
</feature>
<gene>
    <name evidence="2" type="ORF">VMCG_01223</name>
</gene>
<organism evidence="2 3">
    <name type="scientific">Cytospora schulzeri</name>
    <dbReference type="NCBI Taxonomy" id="448051"/>
    <lineage>
        <taxon>Eukaryota</taxon>
        <taxon>Fungi</taxon>
        <taxon>Dikarya</taxon>
        <taxon>Ascomycota</taxon>
        <taxon>Pezizomycotina</taxon>
        <taxon>Sordariomycetes</taxon>
        <taxon>Sordariomycetidae</taxon>
        <taxon>Diaporthales</taxon>
        <taxon>Cytosporaceae</taxon>
        <taxon>Cytospora</taxon>
    </lineage>
</organism>
<dbReference type="AlphaFoldDB" id="A0A423X689"/>
<dbReference type="Proteomes" id="UP000283895">
    <property type="component" value="Unassembled WGS sequence"/>
</dbReference>
<keyword evidence="3" id="KW-1185">Reference proteome</keyword>
<name>A0A423X689_9PEZI</name>
<dbReference type="OrthoDB" id="10394597at2759"/>
<evidence type="ECO:0000313" key="2">
    <source>
        <dbReference type="EMBL" id="ROW11333.1"/>
    </source>
</evidence>
<reference evidence="2 3" key="1">
    <citation type="submission" date="2015-09" db="EMBL/GenBank/DDBJ databases">
        <title>Host preference determinants of Valsa canker pathogens revealed by comparative genomics.</title>
        <authorList>
            <person name="Yin Z."/>
            <person name="Huang L."/>
        </authorList>
    </citation>
    <scope>NUCLEOTIDE SEQUENCE [LARGE SCALE GENOMIC DNA]</scope>
    <source>
        <strain evidence="2 3">03-1</strain>
    </source>
</reference>
<accession>A0A423X689</accession>
<proteinExistence type="predicted"/>
<comment type="caution">
    <text evidence="2">The sequence shown here is derived from an EMBL/GenBank/DDBJ whole genome shotgun (WGS) entry which is preliminary data.</text>
</comment>
<sequence>MKTTVLIILAAAMGSIALPIANADIDDIVVYPDDMVVYPEPDADTLVIWPDTYAED</sequence>
<feature type="chain" id="PRO_5019134692" evidence="1">
    <location>
        <begin position="18"/>
        <end position="56"/>
    </location>
</feature>
<evidence type="ECO:0000313" key="3">
    <source>
        <dbReference type="Proteomes" id="UP000283895"/>
    </source>
</evidence>
<protein>
    <submittedName>
        <fullName evidence="2">Uncharacterized protein</fullName>
    </submittedName>
</protein>
<dbReference type="EMBL" id="LKEA01000002">
    <property type="protein sequence ID" value="ROW11333.1"/>
    <property type="molecule type" value="Genomic_DNA"/>
</dbReference>
<keyword evidence="1" id="KW-0732">Signal</keyword>
<evidence type="ECO:0000256" key="1">
    <source>
        <dbReference type="SAM" id="SignalP"/>
    </source>
</evidence>